<dbReference type="AlphaFoldDB" id="A0A973VXT8"/>
<name>A0A973VXT8_9BRAD</name>
<feature type="domain" description="Phasin" evidence="2">
    <location>
        <begin position="109"/>
        <end position="201"/>
    </location>
</feature>
<dbReference type="EMBL" id="JAAOLE020000001">
    <property type="protein sequence ID" value="NVI43534.1"/>
    <property type="molecule type" value="Genomic_DNA"/>
</dbReference>
<reference evidence="3" key="1">
    <citation type="submission" date="2020-06" db="EMBL/GenBank/DDBJ databases">
        <title>Whole Genome Sequence of Bradyrhizobium sp. Strain 1S1.</title>
        <authorList>
            <person name="Bromfield E.S.P."/>
            <person name="Cloutier S."/>
        </authorList>
    </citation>
    <scope>NUCLEOTIDE SEQUENCE [LARGE SCALE GENOMIC DNA]</scope>
    <source>
        <strain evidence="3">1S1</strain>
    </source>
</reference>
<gene>
    <name evidence="3" type="ORF">HAP48_011315</name>
</gene>
<feature type="region of interest" description="Disordered" evidence="1">
    <location>
        <begin position="1"/>
        <end position="56"/>
    </location>
</feature>
<comment type="caution">
    <text evidence="3">The sequence shown here is derived from an EMBL/GenBank/DDBJ whole genome shotgun (WGS) entry which is preliminary data.</text>
</comment>
<organism evidence="3">
    <name type="scientific">Bradyrhizobium septentrionale</name>
    <dbReference type="NCBI Taxonomy" id="1404411"/>
    <lineage>
        <taxon>Bacteria</taxon>
        <taxon>Pseudomonadati</taxon>
        <taxon>Pseudomonadota</taxon>
        <taxon>Alphaproteobacteria</taxon>
        <taxon>Hyphomicrobiales</taxon>
        <taxon>Nitrobacteraceae</taxon>
        <taxon>Bradyrhizobium</taxon>
    </lineage>
</organism>
<evidence type="ECO:0000256" key="1">
    <source>
        <dbReference type="SAM" id="MobiDB-lite"/>
    </source>
</evidence>
<proteinExistence type="predicted"/>
<dbReference type="RefSeq" id="WP_165128261.1">
    <property type="nucleotide sequence ID" value="NZ_CP088285.1"/>
</dbReference>
<dbReference type="Pfam" id="PF09361">
    <property type="entry name" value="Phasin_2"/>
    <property type="match status" value="1"/>
</dbReference>
<accession>A0A973VXT8</accession>
<evidence type="ECO:0000313" key="3">
    <source>
        <dbReference type="EMBL" id="NVI43534.1"/>
    </source>
</evidence>
<sequence length="202" mass="21798">MANLRQDDKSTPGTDDAARRAGERAAEQTSRTGQAAADQTAHVGQGAAQAGEETARSTSNFLKQNVETVQNAWRIGLEATTLAVGRSTEQLGRTLGVSGEGVQQAKDATERSARNVQKILHTSNAAAKVMNGISQEYSQMVRHQVGKNMDYISELWTCRTPQEFVAAQSDIVRKSVEIALEGSRRIADLSLKVADETGKQIK</sequence>
<evidence type="ECO:0000259" key="2">
    <source>
        <dbReference type="Pfam" id="PF09361"/>
    </source>
</evidence>
<dbReference type="InterPro" id="IPR018968">
    <property type="entry name" value="Phasin"/>
</dbReference>
<feature type="compositionally biased region" description="Basic and acidic residues" evidence="1">
    <location>
        <begin position="1"/>
        <end position="26"/>
    </location>
</feature>
<protein>
    <submittedName>
        <fullName evidence="3">Phasin family protein</fullName>
    </submittedName>
</protein>